<reference evidence="3 4" key="1">
    <citation type="submission" date="2016-10" db="EMBL/GenBank/DDBJ databases">
        <title>Genome sequence of the basidiomycete white-rot fungus Trametes pubescens.</title>
        <authorList>
            <person name="Makela M.R."/>
            <person name="Granchi Z."/>
            <person name="Peng M."/>
            <person name="De Vries R.P."/>
            <person name="Grigoriev I."/>
            <person name="Riley R."/>
            <person name="Hilden K."/>
        </authorList>
    </citation>
    <scope>NUCLEOTIDE SEQUENCE [LARGE SCALE GENOMIC DNA]</scope>
    <source>
        <strain evidence="3 4">FBCC735</strain>
    </source>
</reference>
<name>A0A1M2VZB1_TRAPU</name>
<dbReference type="STRING" id="154538.A0A1M2VZB1"/>
<feature type="domain" description="Histone deacetylase complex subunit SAP30 Sin3 binding" evidence="2">
    <location>
        <begin position="231"/>
        <end position="257"/>
    </location>
</feature>
<evidence type="ECO:0000313" key="3">
    <source>
        <dbReference type="EMBL" id="OJT12852.1"/>
    </source>
</evidence>
<dbReference type="PANTHER" id="PTHR34587">
    <property type="entry name" value="VWFA DOMAIN-CONTAINING PROTEIN"/>
    <property type="match status" value="1"/>
</dbReference>
<feature type="compositionally biased region" description="Basic and acidic residues" evidence="1">
    <location>
        <begin position="75"/>
        <end position="86"/>
    </location>
</feature>
<organism evidence="3 4">
    <name type="scientific">Trametes pubescens</name>
    <name type="common">White-rot fungus</name>
    <dbReference type="NCBI Taxonomy" id="154538"/>
    <lineage>
        <taxon>Eukaryota</taxon>
        <taxon>Fungi</taxon>
        <taxon>Dikarya</taxon>
        <taxon>Basidiomycota</taxon>
        <taxon>Agaricomycotina</taxon>
        <taxon>Agaricomycetes</taxon>
        <taxon>Polyporales</taxon>
        <taxon>Polyporaceae</taxon>
        <taxon>Trametes</taxon>
    </lineage>
</organism>
<protein>
    <recommendedName>
        <fullName evidence="2">Histone deacetylase complex subunit SAP30 Sin3 binding domain-containing protein</fullName>
    </recommendedName>
</protein>
<feature type="region of interest" description="Disordered" evidence="1">
    <location>
        <begin position="1"/>
        <end position="22"/>
    </location>
</feature>
<gene>
    <name evidence="3" type="ORF">TRAPUB_10549</name>
</gene>
<feature type="compositionally biased region" description="Low complexity" evidence="1">
    <location>
        <begin position="61"/>
        <end position="70"/>
    </location>
</feature>
<evidence type="ECO:0000259" key="2">
    <source>
        <dbReference type="Pfam" id="PF13867"/>
    </source>
</evidence>
<dbReference type="EMBL" id="MNAD01000446">
    <property type="protein sequence ID" value="OJT12852.1"/>
    <property type="molecule type" value="Genomic_DNA"/>
</dbReference>
<proteinExistence type="predicted"/>
<evidence type="ECO:0000313" key="4">
    <source>
        <dbReference type="Proteomes" id="UP000184267"/>
    </source>
</evidence>
<comment type="caution">
    <text evidence="3">The sequence shown here is derived from an EMBL/GenBank/DDBJ whole genome shotgun (WGS) entry which is preliminary data.</text>
</comment>
<dbReference type="Pfam" id="PF13867">
    <property type="entry name" value="SAP30_Sin3_bdg"/>
    <property type="match status" value="1"/>
</dbReference>
<sequence length="483" mass="50517">MPNTSSAPHTHTTHGHPSSVHALASTGPVAMHAPSTPVVTLAAAQAPRARGQNTRKRAVQADDAAYHAAAGTKRAAPERADGDRERTKRKRVDASGGSAGSQVNAGHSGNVGEKEDRVSLIDFAALPTDALHRYLAHFDLIPDLDPSPLSVEDPGPPASLLKAKSHIPLHGHALRQASTASPGPVPTGTAANRPRRDPGANRRRSSRLVEDERFPAPPPVYGDIAEVDGVLAAIAERHFREQEVKEVDTLAAFMCAVQAKALVSSVIAKGFENNGQDQPTAGQVPSLTSSNNFINFCATVPNLPITNGLQIKTGSCNPAPMGIIASTANMPSSKFIFPTNGGTIAANKTFTIRMQINHLETGHFVNANENYFSAPQVVNGAGDIQGHSHVVIEKLSSLGQTTPTDPLNGFIFFKGLNDKAQGNAQGGVLSTDVTGGLPSGTYRLASINSAANHQPVLVAVAQHGSLDDMVYFTVTDNGSVGGH</sequence>
<dbReference type="Proteomes" id="UP000184267">
    <property type="component" value="Unassembled WGS sequence"/>
</dbReference>
<evidence type="ECO:0000256" key="1">
    <source>
        <dbReference type="SAM" id="MobiDB-lite"/>
    </source>
</evidence>
<accession>A0A1M2VZB1</accession>
<dbReference type="AlphaFoldDB" id="A0A1M2VZB1"/>
<keyword evidence="4" id="KW-1185">Reference proteome</keyword>
<feature type="region of interest" description="Disordered" evidence="1">
    <location>
        <begin position="175"/>
        <end position="215"/>
    </location>
</feature>
<dbReference type="InterPro" id="IPR053216">
    <property type="entry name" value="Appressorial_penetr-assoc"/>
</dbReference>
<feature type="region of interest" description="Disordered" evidence="1">
    <location>
        <begin position="44"/>
        <end position="112"/>
    </location>
</feature>
<dbReference type="PANTHER" id="PTHR34587:SF2">
    <property type="entry name" value="G-PROTEIN COUPLED RECEPTORS FAMILY 1 PROFILE DOMAIN-CONTAINING PROTEIN"/>
    <property type="match status" value="1"/>
</dbReference>
<feature type="compositionally biased region" description="Low complexity" evidence="1">
    <location>
        <begin position="1"/>
        <end position="19"/>
    </location>
</feature>
<dbReference type="OrthoDB" id="2336871at2759"/>
<dbReference type="InterPro" id="IPR025718">
    <property type="entry name" value="SAP30_Sin3-bd"/>
</dbReference>